<dbReference type="GO" id="GO:0005829">
    <property type="term" value="C:cytosol"/>
    <property type="evidence" value="ECO:0007669"/>
    <property type="project" value="TreeGrafter"/>
</dbReference>
<dbReference type="STRING" id="8469.M7BVZ4"/>
<accession>M7BVZ4</accession>
<dbReference type="InterPro" id="IPR051640">
    <property type="entry name" value="GRB10-interact_GYF"/>
</dbReference>
<sequence>MLCINRAAGGRARAPYRLLENETLYQGQVMTEQCVTVTSQTQAVTSQDEALTEQCVTGPGVDITGPGDDTRVRHSDIHRARLRALSSGGSVASPPPSPAMPKYKLAEYRYGREEMLALYVKENKVRGGLPGAGIVKGLCNASPAFKVPAKAGDPGVLGLPSQLSPGAVSTLPSPSSTPNAATEFSIGDAEDDDGMKHLQQGNLDQERLKKQQELAAAALYHQLQHQQFLQLVNRYLPDRSLPDSFPTPCLFLLGIHKPQDGFTQWCEQMLHVLNSCSNLDVSIGL</sequence>
<reference evidence="2" key="1">
    <citation type="journal article" date="2013" name="Nat. Genet.">
        <title>The draft genomes of soft-shell turtle and green sea turtle yield insights into the development and evolution of the turtle-specific body plan.</title>
        <authorList>
            <person name="Wang Z."/>
            <person name="Pascual-Anaya J."/>
            <person name="Zadissa A."/>
            <person name="Li W."/>
            <person name="Niimura Y."/>
            <person name="Huang Z."/>
            <person name="Li C."/>
            <person name="White S."/>
            <person name="Xiong Z."/>
            <person name="Fang D."/>
            <person name="Wang B."/>
            <person name="Ming Y."/>
            <person name="Chen Y."/>
            <person name="Zheng Y."/>
            <person name="Kuraku S."/>
            <person name="Pignatelli M."/>
            <person name="Herrero J."/>
            <person name="Beal K."/>
            <person name="Nozawa M."/>
            <person name="Li Q."/>
            <person name="Wang J."/>
            <person name="Zhang H."/>
            <person name="Yu L."/>
            <person name="Shigenobu S."/>
            <person name="Wang J."/>
            <person name="Liu J."/>
            <person name="Flicek P."/>
            <person name="Searle S."/>
            <person name="Wang J."/>
            <person name="Kuratani S."/>
            <person name="Yin Y."/>
            <person name="Aken B."/>
            <person name="Zhang G."/>
            <person name="Irie N."/>
        </authorList>
    </citation>
    <scope>NUCLEOTIDE SEQUENCE [LARGE SCALE GENOMIC DNA]</scope>
</reference>
<proteinExistence type="predicted"/>
<dbReference type="AlphaFoldDB" id="M7BVZ4"/>
<evidence type="ECO:0000313" key="2">
    <source>
        <dbReference type="Proteomes" id="UP000031443"/>
    </source>
</evidence>
<name>M7BVZ4_CHEMY</name>
<protein>
    <submittedName>
        <fullName evidence="1">PERQ amino acid-rich with GYF domain-containing protein 2</fullName>
    </submittedName>
</protein>
<dbReference type="PANTHER" id="PTHR14445:SF36">
    <property type="entry name" value="FI03272P-RELATED"/>
    <property type="match status" value="1"/>
</dbReference>
<evidence type="ECO:0000313" key="1">
    <source>
        <dbReference type="EMBL" id="EMP39990.1"/>
    </source>
</evidence>
<keyword evidence="2" id="KW-1185">Reference proteome</keyword>
<organism evidence="1 2">
    <name type="scientific">Chelonia mydas</name>
    <name type="common">Green sea-turtle</name>
    <name type="synonym">Chelonia agassizi</name>
    <dbReference type="NCBI Taxonomy" id="8469"/>
    <lineage>
        <taxon>Eukaryota</taxon>
        <taxon>Metazoa</taxon>
        <taxon>Chordata</taxon>
        <taxon>Craniata</taxon>
        <taxon>Vertebrata</taxon>
        <taxon>Euteleostomi</taxon>
        <taxon>Archelosauria</taxon>
        <taxon>Testudinata</taxon>
        <taxon>Testudines</taxon>
        <taxon>Cryptodira</taxon>
        <taxon>Durocryptodira</taxon>
        <taxon>Americhelydia</taxon>
        <taxon>Chelonioidea</taxon>
        <taxon>Cheloniidae</taxon>
        <taxon>Chelonia</taxon>
    </lineage>
</organism>
<dbReference type="Proteomes" id="UP000031443">
    <property type="component" value="Unassembled WGS sequence"/>
</dbReference>
<dbReference type="PANTHER" id="PTHR14445">
    <property type="entry name" value="GRB10 INTERACTING GYF PROTEIN"/>
    <property type="match status" value="1"/>
</dbReference>
<gene>
    <name evidence="1" type="ORF">UY3_02777</name>
</gene>
<dbReference type="EMBL" id="KB514986">
    <property type="protein sequence ID" value="EMP39990.1"/>
    <property type="molecule type" value="Genomic_DNA"/>
</dbReference>